<dbReference type="PROSITE" id="PS51892">
    <property type="entry name" value="SUBTILASE"/>
    <property type="match status" value="1"/>
</dbReference>
<evidence type="ECO:0000256" key="1">
    <source>
        <dbReference type="PROSITE-ProRule" id="PRU01240"/>
    </source>
</evidence>
<gene>
    <name evidence="4" type="ORF">G3T16_13645</name>
</gene>
<dbReference type="AlphaFoldDB" id="A0A6C0U6S7"/>
<dbReference type="Pfam" id="PF00082">
    <property type="entry name" value="Peptidase_S8"/>
    <property type="match status" value="1"/>
</dbReference>
<dbReference type="Proteomes" id="UP000477680">
    <property type="component" value="Chromosome"/>
</dbReference>
<accession>A0A6C0U6S7</accession>
<dbReference type="Gene3D" id="3.40.50.200">
    <property type="entry name" value="Peptidase S8/S53 domain"/>
    <property type="match status" value="1"/>
</dbReference>
<dbReference type="SUPFAM" id="SSF52743">
    <property type="entry name" value="Subtilisin-like"/>
    <property type="match status" value="1"/>
</dbReference>
<reference evidence="4 5" key="1">
    <citation type="submission" date="2020-02" db="EMBL/GenBank/DDBJ databases">
        <title>Genome sequencing for Kineobactrum sp. M2.</title>
        <authorList>
            <person name="Park S.-J."/>
        </authorList>
    </citation>
    <scope>NUCLEOTIDE SEQUENCE [LARGE SCALE GENOMIC DNA]</scope>
    <source>
        <strain evidence="4 5">M2</strain>
    </source>
</reference>
<evidence type="ECO:0000259" key="3">
    <source>
        <dbReference type="Pfam" id="PF00082"/>
    </source>
</evidence>
<proteinExistence type="inferred from homology"/>
<name>A0A6C0U6S7_9GAMM</name>
<evidence type="ECO:0000256" key="2">
    <source>
        <dbReference type="SAM" id="MobiDB-lite"/>
    </source>
</evidence>
<dbReference type="InterPro" id="IPR036852">
    <property type="entry name" value="Peptidase_S8/S53_dom_sf"/>
</dbReference>
<sequence>MKPDLVAPGGHIAGIIRPGSTLTRKHPDYMISTGELVMTGTSQASALVAGIAALLLQLEPDLQPDDIKCKLISSAELAINRDGKLAYSPFQQGNGYVNAVRAVTLGQRGCGNQEMDINVDIAGTEYVEGPAIVDEQGKSSLPGLEKMLSPNPAAKGHSQDRRWGVKEHIERQDPLEPDPELPFDWLEIYLAERSIIEALSNDDPDNETVKSETEQ</sequence>
<evidence type="ECO:0000313" key="5">
    <source>
        <dbReference type="Proteomes" id="UP000477680"/>
    </source>
</evidence>
<dbReference type="EMBL" id="CP048711">
    <property type="protein sequence ID" value="QIB67678.1"/>
    <property type="molecule type" value="Genomic_DNA"/>
</dbReference>
<protein>
    <submittedName>
        <fullName evidence="4">S8 family serine peptidase</fullName>
    </submittedName>
</protein>
<dbReference type="KEGG" id="kim:G3T16_13645"/>
<evidence type="ECO:0000313" key="4">
    <source>
        <dbReference type="EMBL" id="QIB67678.1"/>
    </source>
</evidence>
<feature type="domain" description="Peptidase S8/S53" evidence="3">
    <location>
        <begin position="1"/>
        <end position="95"/>
    </location>
</feature>
<dbReference type="GO" id="GO:0006508">
    <property type="term" value="P:proteolysis"/>
    <property type="evidence" value="ECO:0007669"/>
    <property type="project" value="InterPro"/>
</dbReference>
<comment type="similarity">
    <text evidence="1">Belongs to the peptidase S8 family.</text>
</comment>
<feature type="compositionally biased region" description="Basic and acidic residues" evidence="2">
    <location>
        <begin position="157"/>
        <end position="174"/>
    </location>
</feature>
<comment type="caution">
    <text evidence="1">Lacks conserved residue(s) required for the propagation of feature annotation.</text>
</comment>
<feature type="region of interest" description="Disordered" evidence="2">
    <location>
        <begin position="147"/>
        <end position="180"/>
    </location>
</feature>
<dbReference type="GO" id="GO:0004252">
    <property type="term" value="F:serine-type endopeptidase activity"/>
    <property type="evidence" value="ECO:0007669"/>
    <property type="project" value="InterPro"/>
</dbReference>
<dbReference type="InterPro" id="IPR000209">
    <property type="entry name" value="Peptidase_S8/S53_dom"/>
</dbReference>
<keyword evidence="5" id="KW-1185">Reference proteome</keyword>
<organism evidence="4 5">
    <name type="scientific">Kineobactrum salinum</name>
    <dbReference type="NCBI Taxonomy" id="2708301"/>
    <lineage>
        <taxon>Bacteria</taxon>
        <taxon>Pseudomonadati</taxon>
        <taxon>Pseudomonadota</taxon>
        <taxon>Gammaproteobacteria</taxon>
        <taxon>Cellvibrionales</taxon>
        <taxon>Halieaceae</taxon>
        <taxon>Kineobactrum</taxon>
    </lineage>
</organism>